<dbReference type="InterPro" id="IPR051791">
    <property type="entry name" value="Pra-immunoreactive"/>
</dbReference>
<dbReference type="PANTHER" id="PTHR36115">
    <property type="entry name" value="PROLINE-RICH ANTIGEN HOMOLOG-RELATED"/>
    <property type="match status" value="1"/>
</dbReference>
<keyword evidence="10" id="KW-1185">Reference proteome</keyword>
<gene>
    <name evidence="9" type="ORF">CCE01nite_23600</name>
</gene>
<evidence type="ECO:0000259" key="8">
    <source>
        <dbReference type="Pfam" id="PF06271"/>
    </source>
</evidence>
<evidence type="ECO:0000256" key="2">
    <source>
        <dbReference type="ARBA" id="ARBA00022475"/>
    </source>
</evidence>
<name>A0A4Y3KVB8_9CELL</name>
<evidence type="ECO:0000256" key="3">
    <source>
        <dbReference type="ARBA" id="ARBA00022692"/>
    </source>
</evidence>
<organism evidence="9 10">
    <name type="scientific">Cellulomonas cellasea</name>
    <dbReference type="NCBI Taxonomy" id="43670"/>
    <lineage>
        <taxon>Bacteria</taxon>
        <taxon>Bacillati</taxon>
        <taxon>Actinomycetota</taxon>
        <taxon>Actinomycetes</taxon>
        <taxon>Micrococcales</taxon>
        <taxon>Cellulomonadaceae</taxon>
        <taxon>Cellulomonas</taxon>
    </lineage>
</organism>
<dbReference type="PANTHER" id="PTHR36115:SF6">
    <property type="entry name" value="PROLINE-RICH ANTIGEN HOMOLOG"/>
    <property type="match status" value="1"/>
</dbReference>
<proteinExistence type="predicted"/>
<evidence type="ECO:0000313" key="9">
    <source>
        <dbReference type="EMBL" id="GEA88411.1"/>
    </source>
</evidence>
<sequence length="250" mass="26167">MSSTTPAGDSPTGPGAYGGAPADPTFPNPYGGAPTPAAARGPHGGAPADPASPYAAPALRHPGPLRPPAAGYPGQHPAPVAVHPGYPSYPGHPGYPPPAYGLPSLASWGLRVGAHLLDTVLIVVPYYGLLGLALVNSEPGYDMTGAPTRVPTPLGVLFFVLALVLATAYWVWNRGYLQGRTGATLAKRWLGLRVVDQHTLQPLGMGRSLLRDLAHVLDGWSLNIGYLWPLWDDRRQTFADKVVGTVVVEA</sequence>
<accession>A0A4Y3KVB8</accession>
<keyword evidence="3 7" id="KW-0812">Transmembrane</keyword>
<evidence type="ECO:0000256" key="6">
    <source>
        <dbReference type="SAM" id="MobiDB-lite"/>
    </source>
</evidence>
<keyword evidence="2" id="KW-1003">Cell membrane</keyword>
<evidence type="ECO:0000256" key="7">
    <source>
        <dbReference type="SAM" id="Phobius"/>
    </source>
</evidence>
<keyword evidence="5 7" id="KW-0472">Membrane</keyword>
<comment type="caution">
    <text evidence="9">The sequence shown here is derived from an EMBL/GenBank/DDBJ whole genome shotgun (WGS) entry which is preliminary data.</text>
</comment>
<feature type="transmembrane region" description="Helical" evidence="7">
    <location>
        <begin position="154"/>
        <end position="172"/>
    </location>
</feature>
<feature type="transmembrane region" description="Helical" evidence="7">
    <location>
        <begin position="116"/>
        <end position="134"/>
    </location>
</feature>
<dbReference type="AlphaFoldDB" id="A0A4Y3KVB8"/>
<dbReference type="RefSeq" id="WP_141372395.1">
    <property type="nucleotide sequence ID" value="NZ_BJLR01000019.1"/>
</dbReference>
<evidence type="ECO:0000256" key="4">
    <source>
        <dbReference type="ARBA" id="ARBA00022989"/>
    </source>
</evidence>
<protein>
    <recommendedName>
        <fullName evidence="8">RDD domain-containing protein</fullName>
    </recommendedName>
</protein>
<keyword evidence="4 7" id="KW-1133">Transmembrane helix</keyword>
<reference evidence="9" key="1">
    <citation type="submission" date="2019-06" db="EMBL/GenBank/DDBJ databases">
        <title>Whole genome shotgun sequence of Cellulomonas cellasea NBRC 3753.</title>
        <authorList>
            <person name="Hosoyama A."/>
            <person name="Uohara A."/>
            <person name="Ohji S."/>
            <person name="Ichikawa N."/>
        </authorList>
    </citation>
    <scope>NUCLEOTIDE SEQUENCE [LARGE SCALE GENOMIC DNA]</scope>
    <source>
        <strain evidence="9">NBRC 3753</strain>
    </source>
</reference>
<evidence type="ECO:0000256" key="5">
    <source>
        <dbReference type="ARBA" id="ARBA00023136"/>
    </source>
</evidence>
<feature type="compositionally biased region" description="Low complexity" evidence="6">
    <location>
        <begin position="11"/>
        <end position="58"/>
    </location>
</feature>
<dbReference type="EMBL" id="BJLR01000019">
    <property type="protein sequence ID" value="GEA88411.1"/>
    <property type="molecule type" value="Genomic_DNA"/>
</dbReference>
<dbReference type="InterPro" id="IPR010432">
    <property type="entry name" value="RDD"/>
</dbReference>
<comment type="subcellular location">
    <subcellularLocation>
        <location evidence="1">Cell membrane</location>
        <topology evidence="1">Multi-pass membrane protein</topology>
    </subcellularLocation>
</comment>
<feature type="domain" description="RDD" evidence="8">
    <location>
        <begin position="105"/>
        <end position="243"/>
    </location>
</feature>
<evidence type="ECO:0000256" key="1">
    <source>
        <dbReference type="ARBA" id="ARBA00004651"/>
    </source>
</evidence>
<dbReference type="Pfam" id="PF06271">
    <property type="entry name" value="RDD"/>
    <property type="match status" value="1"/>
</dbReference>
<dbReference type="GO" id="GO:0005886">
    <property type="term" value="C:plasma membrane"/>
    <property type="evidence" value="ECO:0007669"/>
    <property type="project" value="UniProtKB-SubCell"/>
</dbReference>
<dbReference type="Proteomes" id="UP000317046">
    <property type="component" value="Unassembled WGS sequence"/>
</dbReference>
<feature type="region of interest" description="Disordered" evidence="6">
    <location>
        <begin position="1"/>
        <end position="76"/>
    </location>
</feature>
<evidence type="ECO:0000313" key="10">
    <source>
        <dbReference type="Proteomes" id="UP000317046"/>
    </source>
</evidence>